<comment type="similarity">
    <text evidence="2">Belongs to the major facilitator superfamily. Sugar transporter (TC 2.A.1.1) family.</text>
</comment>
<dbReference type="PROSITE" id="PS50850">
    <property type="entry name" value="MFS"/>
    <property type="match status" value="1"/>
</dbReference>
<reference evidence="9" key="1">
    <citation type="submission" date="2022-10" db="EMBL/GenBank/DDBJ databases">
        <title>Culturing micro-colonial fungi from biological soil crusts in the Mojave desert and describing Neophaeococcomyces mojavensis, and introducing the new genera and species Taxawa tesnikishii.</title>
        <authorList>
            <person name="Kurbessoian T."/>
            <person name="Stajich J.E."/>
        </authorList>
    </citation>
    <scope>NUCLEOTIDE SEQUENCE</scope>
    <source>
        <strain evidence="9">TK_35</strain>
    </source>
</reference>
<name>A0AA38Y6Q9_9EURO</name>
<feature type="transmembrane region" description="Helical" evidence="7">
    <location>
        <begin position="47"/>
        <end position="68"/>
    </location>
</feature>
<dbReference type="Gene3D" id="3.40.50.980">
    <property type="match status" value="2"/>
</dbReference>
<evidence type="ECO:0000256" key="3">
    <source>
        <dbReference type="ARBA" id="ARBA00022448"/>
    </source>
</evidence>
<dbReference type="Pfam" id="PF00501">
    <property type="entry name" value="AMP-binding"/>
    <property type="match status" value="1"/>
</dbReference>
<feature type="transmembrane region" description="Helical" evidence="7">
    <location>
        <begin position="107"/>
        <end position="126"/>
    </location>
</feature>
<feature type="transmembrane region" description="Helical" evidence="7">
    <location>
        <begin position="260"/>
        <end position="281"/>
    </location>
</feature>
<feature type="transmembrane region" description="Helical" evidence="7">
    <location>
        <begin position="394"/>
        <end position="418"/>
    </location>
</feature>
<dbReference type="InterPro" id="IPR050360">
    <property type="entry name" value="MFS_Sugar_Transporters"/>
</dbReference>
<dbReference type="InterPro" id="IPR000873">
    <property type="entry name" value="AMP-dep_synth/lig_dom"/>
</dbReference>
<keyword evidence="5 7" id="KW-1133">Transmembrane helix</keyword>
<protein>
    <recommendedName>
        <fullName evidence="8">Major facilitator superfamily (MFS) profile domain-containing protein</fullName>
    </recommendedName>
</protein>
<dbReference type="InterPro" id="IPR036259">
    <property type="entry name" value="MFS_trans_sf"/>
</dbReference>
<organism evidence="9 10">
    <name type="scientific">Knufia peltigerae</name>
    <dbReference type="NCBI Taxonomy" id="1002370"/>
    <lineage>
        <taxon>Eukaryota</taxon>
        <taxon>Fungi</taxon>
        <taxon>Dikarya</taxon>
        <taxon>Ascomycota</taxon>
        <taxon>Pezizomycotina</taxon>
        <taxon>Eurotiomycetes</taxon>
        <taxon>Chaetothyriomycetidae</taxon>
        <taxon>Chaetothyriales</taxon>
        <taxon>Trichomeriaceae</taxon>
        <taxon>Knufia</taxon>
    </lineage>
</organism>
<feature type="transmembrane region" description="Helical" evidence="7">
    <location>
        <begin position="174"/>
        <end position="191"/>
    </location>
</feature>
<dbReference type="InterPro" id="IPR003663">
    <property type="entry name" value="Sugar/inositol_transpt"/>
</dbReference>
<gene>
    <name evidence="9" type="ORF">H2204_004816</name>
</gene>
<dbReference type="PANTHER" id="PTHR48022">
    <property type="entry name" value="PLASTIDIC GLUCOSE TRANSPORTER 4"/>
    <property type="match status" value="1"/>
</dbReference>
<dbReference type="PROSITE" id="PS00217">
    <property type="entry name" value="SUGAR_TRANSPORT_2"/>
    <property type="match status" value="1"/>
</dbReference>
<keyword evidence="10" id="KW-1185">Reference proteome</keyword>
<comment type="caution">
    <text evidence="9">The sequence shown here is derived from an EMBL/GenBank/DDBJ whole genome shotgun (WGS) entry which is preliminary data.</text>
</comment>
<dbReference type="PANTHER" id="PTHR48022:SF11">
    <property type="entry name" value="MONOSACCHARIDE TRANSPORTER (HXT8), PUTATIVE (AFU_ORTHOLOGUE AFUA_2G08120)-RELATED"/>
    <property type="match status" value="1"/>
</dbReference>
<dbReference type="PRINTS" id="PR00171">
    <property type="entry name" value="SUGRTRNSPORT"/>
</dbReference>
<dbReference type="InterPro" id="IPR005828">
    <property type="entry name" value="MFS_sugar_transport-like"/>
</dbReference>
<dbReference type="Pfam" id="PF00083">
    <property type="entry name" value="Sugar_tr"/>
    <property type="match status" value="1"/>
</dbReference>
<evidence type="ECO:0000256" key="7">
    <source>
        <dbReference type="SAM" id="Phobius"/>
    </source>
</evidence>
<keyword evidence="4 7" id="KW-0812">Transmembrane</keyword>
<feature type="transmembrane region" description="Helical" evidence="7">
    <location>
        <begin position="80"/>
        <end position="101"/>
    </location>
</feature>
<dbReference type="EMBL" id="JAPDRN010000025">
    <property type="protein sequence ID" value="KAJ9637392.1"/>
    <property type="molecule type" value="Genomic_DNA"/>
</dbReference>
<evidence type="ECO:0000256" key="6">
    <source>
        <dbReference type="ARBA" id="ARBA00023136"/>
    </source>
</evidence>
<feature type="transmembrane region" description="Helical" evidence="7">
    <location>
        <begin position="327"/>
        <end position="348"/>
    </location>
</feature>
<feature type="transmembrane region" description="Helical" evidence="7">
    <location>
        <begin position="138"/>
        <end position="162"/>
    </location>
</feature>
<dbReference type="Proteomes" id="UP001172681">
    <property type="component" value="Unassembled WGS sequence"/>
</dbReference>
<evidence type="ECO:0000259" key="8">
    <source>
        <dbReference type="PROSITE" id="PS50850"/>
    </source>
</evidence>
<dbReference type="GO" id="GO:0016020">
    <property type="term" value="C:membrane"/>
    <property type="evidence" value="ECO:0007669"/>
    <property type="project" value="UniProtKB-SubCell"/>
</dbReference>
<evidence type="ECO:0000256" key="1">
    <source>
        <dbReference type="ARBA" id="ARBA00004141"/>
    </source>
</evidence>
<feature type="transmembrane region" description="Helical" evidence="7">
    <location>
        <begin position="293"/>
        <end position="315"/>
    </location>
</feature>
<dbReference type="PROSITE" id="PS00455">
    <property type="entry name" value="AMP_BINDING"/>
    <property type="match status" value="1"/>
</dbReference>
<dbReference type="InterPro" id="IPR005829">
    <property type="entry name" value="Sugar_transporter_CS"/>
</dbReference>
<accession>A0AA38Y6Q9</accession>
<dbReference type="SUPFAM" id="SSF56801">
    <property type="entry name" value="Acetyl-CoA synthetase-like"/>
    <property type="match status" value="1"/>
</dbReference>
<dbReference type="InterPro" id="IPR020845">
    <property type="entry name" value="AMP-binding_CS"/>
</dbReference>
<dbReference type="AlphaFoldDB" id="A0AA38Y6Q9"/>
<feature type="domain" description="Major facilitator superfamily (MFS) profile" evidence="8">
    <location>
        <begin position="4"/>
        <end position="459"/>
    </location>
</feature>
<evidence type="ECO:0000256" key="2">
    <source>
        <dbReference type="ARBA" id="ARBA00010992"/>
    </source>
</evidence>
<dbReference type="Gene3D" id="1.20.1250.20">
    <property type="entry name" value="MFS general substrate transporter like domains"/>
    <property type="match status" value="1"/>
</dbReference>
<dbReference type="InterPro" id="IPR020846">
    <property type="entry name" value="MFS_dom"/>
</dbReference>
<proteinExistence type="inferred from homology"/>
<feature type="transmembrane region" description="Helical" evidence="7">
    <location>
        <begin position="360"/>
        <end position="382"/>
    </location>
</feature>
<evidence type="ECO:0000313" key="10">
    <source>
        <dbReference type="Proteomes" id="UP001172681"/>
    </source>
</evidence>
<evidence type="ECO:0000256" key="4">
    <source>
        <dbReference type="ARBA" id="ARBA00022692"/>
    </source>
</evidence>
<dbReference type="GO" id="GO:0005351">
    <property type="term" value="F:carbohydrate:proton symporter activity"/>
    <property type="evidence" value="ECO:0007669"/>
    <property type="project" value="TreeGrafter"/>
</dbReference>
<evidence type="ECO:0000256" key="5">
    <source>
        <dbReference type="ARBA" id="ARBA00022989"/>
    </source>
</evidence>
<sequence length="669" mass="72718">MHDVVLAVTFGSFSYGYCASILANIFTHAEFFEYLDLDPEGPNASHANSLIAAFNALLYVGGFVGCCLYPISSSRLGRRFPLGVGSVLVIVGGALQAGTTHNAMMCVARVVTGVGIGHFLPGCPLYQAEVAPAHNRGFLVGLHAAVVGAGFAVAQWIGVAFFNVPGQAGWRVPLALQCVSPLFMLCIVPFLPESPRWLYLAGEIDKAEKTIMRLHRDRTDPSNAYALAEFRTIKAQLDLEAQNRRSLWDGLRDPHLRKRFVFGFLVNTASQSSGSIVILTYSSVIYGRLGFSAFLQGILAGVWTTLLMLFNFLGGILTDKLGRVKQLVLGLLGCLFCLIMEVILTAIYADQDSTSGNAAATFFIFLFVCFFAAGVECPSFVYSSEIFPAGWRALGVGIALSAVQMWSAILNGAAAIAFENIKWFPTKGLTLEEISKAFGDATAEDTSALESLPVSPEQEKAVTNLKEEIYIDAVDPTRSLSRRQAKHLIRGLIAGLRAASLEKGDCICVHSFNNVSVKQADISGSAASAEVEVSYITRTNPGYTNYELQHHLKTSRTKLVIAQPDLYAEVFRAAKACGILERNVLTFDSQVQESLHPTSWHKLLQHGEEDWERFDDLSVAQSTPACILFSSGTTGLPKAALLSHYNLVAQHTLLQEQVSKPYRVSSLAY</sequence>
<keyword evidence="3" id="KW-0813">Transport</keyword>
<evidence type="ECO:0000313" key="9">
    <source>
        <dbReference type="EMBL" id="KAJ9637392.1"/>
    </source>
</evidence>
<keyword evidence="6 7" id="KW-0472">Membrane</keyword>
<comment type="subcellular location">
    <subcellularLocation>
        <location evidence="1">Membrane</location>
        <topology evidence="1">Multi-pass membrane protein</topology>
    </subcellularLocation>
</comment>
<dbReference type="SUPFAM" id="SSF103473">
    <property type="entry name" value="MFS general substrate transporter"/>
    <property type="match status" value="1"/>
</dbReference>